<dbReference type="PANTHER" id="PTHR22642:SF2">
    <property type="entry name" value="PROTEIN LONG AFTER FAR-RED 3"/>
    <property type="match status" value="1"/>
</dbReference>
<dbReference type="SUPFAM" id="SSF51338">
    <property type="entry name" value="Composite domain of metallo-dependent hydrolases"/>
    <property type="match status" value="1"/>
</dbReference>
<dbReference type="Gene3D" id="2.30.40.10">
    <property type="entry name" value="Urease, subunit C, domain 1"/>
    <property type="match status" value="1"/>
</dbReference>
<dbReference type="InterPro" id="IPR013108">
    <property type="entry name" value="Amidohydro_3"/>
</dbReference>
<evidence type="ECO:0000259" key="1">
    <source>
        <dbReference type="Pfam" id="PF07969"/>
    </source>
</evidence>
<dbReference type="GO" id="GO:0016810">
    <property type="term" value="F:hydrolase activity, acting on carbon-nitrogen (but not peptide) bonds"/>
    <property type="evidence" value="ECO:0007669"/>
    <property type="project" value="InterPro"/>
</dbReference>
<protein>
    <recommendedName>
        <fullName evidence="1">Amidohydrolase 3 domain-containing protein</fullName>
    </recommendedName>
</protein>
<keyword evidence="3" id="KW-1185">Reference proteome</keyword>
<dbReference type="InterPro" id="IPR032466">
    <property type="entry name" value="Metal_Hydrolase"/>
</dbReference>
<dbReference type="InterPro" id="IPR033932">
    <property type="entry name" value="YtcJ-like"/>
</dbReference>
<organism evidence="2 3">
    <name type="scientific">Lysinibacter cavernae</name>
    <dbReference type="NCBI Taxonomy" id="1640652"/>
    <lineage>
        <taxon>Bacteria</taxon>
        <taxon>Bacillati</taxon>
        <taxon>Actinomycetota</taxon>
        <taxon>Actinomycetes</taxon>
        <taxon>Micrococcales</taxon>
        <taxon>Microbacteriaceae</taxon>
        <taxon>Lysinibacter</taxon>
    </lineage>
</organism>
<accession>A0A7X5TU27</accession>
<dbReference type="RefSeq" id="WP_167148611.1">
    <property type="nucleotide sequence ID" value="NZ_JAAMOX010000001.1"/>
</dbReference>
<dbReference type="AlphaFoldDB" id="A0A7X5TU27"/>
<evidence type="ECO:0000313" key="3">
    <source>
        <dbReference type="Proteomes" id="UP000541033"/>
    </source>
</evidence>
<dbReference type="Pfam" id="PF07969">
    <property type="entry name" value="Amidohydro_3"/>
    <property type="match status" value="1"/>
</dbReference>
<dbReference type="PANTHER" id="PTHR22642">
    <property type="entry name" value="IMIDAZOLONEPROPIONASE"/>
    <property type="match status" value="1"/>
</dbReference>
<comment type="caution">
    <text evidence="2">The sequence shown here is derived from an EMBL/GenBank/DDBJ whole genome shotgun (WGS) entry which is preliminary data.</text>
</comment>
<dbReference type="InterPro" id="IPR011059">
    <property type="entry name" value="Metal-dep_hydrolase_composite"/>
</dbReference>
<dbReference type="EMBL" id="JAAMOX010000001">
    <property type="protein sequence ID" value="NIH53197.1"/>
    <property type="molecule type" value="Genomic_DNA"/>
</dbReference>
<name>A0A7X5TU27_9MICO</name>
<dbReference type="CDD" id="cd01300">
    <property type="entry name" value="YtcJ_like"/>
    <property type="match status" value="1"/>
</dbReference>
<gene>
    <name evidence="2" type="ORF">FHX76_001065</name>
</gene>
<reference evidence="2 3" key="1">
    <citation type="submission" date="2020-02" db="EMBL/GenBank/DDBJ databases">
        <title>Sequencing the genomes of 1000 actinobacteria strains.</title>
        <authorList>
            <person name="Klenk H.-P."/>
        </authorList>
    </citation>
    <scope>NUCLEOTIDE SEQUENCE [LARGE SCALE GENOMIC DNA]</scope>
    <source>
        <strain evidence="2 3">DSM 27960</strain>
    </source>
</reference>
<dbReference type="Gene3D" id="3.10.310.70">
    <property type="match status" value="1"/>
</dbReference>
<evidence type="ECO:0000313" key="2">
    <source>
        <dbReference type="EMBL" id="NIH53197.1"/>
    </source>
</evidence>
<proteinExistence type="predicted"/>
<dbReference type="SUPFAM" id="SSF51556">
    <property type="entry name" value="Metallo-dependent hydrolases"/>
    <property type="match status" value="1"/>
</dbReference>
<dbReference type="Gene3D" id="3.20.20.140">
    <property type="entry name" value="Metal-dependent hydrolases"/>
    <property type="match status" value="1"/>
</dbReference>
<sequence length="544" mass="57593">MLLDTLFTNGQIHTGVAGAAVASRLGVIGGRIVGLDDDLDGVSARNTVDLDGQTIVPGFNDAHRHLVFHGFRLMQLNLRPERVSTLADFLEAVRLHAATLAPDAWIIGGGYDQNIIGRHPTAEELDAVSGGRPAWLSHVSEHMGVGNSKAFALAGWSDRLNVPEIEGGFVERDSTGRAVGLLQEKAQAIIVKALPSRTTADVLDAIATGGADALSNGITSFTDPGLFSVLAETNEFGDVAVYQDALELGILPLRANLMPYITSLHSLPFSSQGGPGFGLDHGMRTGLGNEWLRIGGTKVLSDGSLIGRSAFMCCDYHGEPGNRGLLQFAEGDLNDWLRAAHRSGWQIAAHAIGDGAINTILDILEQANAEHPRANARHRIEHFGVSSPEQVARAAALGIVPVPQPHFVSEFGDGMIAALGQERADWAYRGQSLLDAGIVVPGSSDAPVANGSALFGIHDAVNRRTASGAYVGRTEAVSVEDAVRSFTYGSAFASHEERIKGTLRRGMLADFVALSQDIFTVEHDAIREVAVTKTIIGGEVAYAS</sequence>
<feature type="domain" description="Amidohydrolase 3" evidence="1">
    <location>
        <begin position="47"/>
        <end position="542"/>
    </location>
</feature>
<dbReference type="Proteomes" id="UP000541033">
    <property type="component" value="Unassembled WGS sequence"/>
</dbReference>